<keyword evidence="1" id="KW-0328">Glycosyltransferase</keyword>
<dbReference type="Gene3D" id="3.40.50.1580">
    <property type="entry name" value="Nucleoside phosphorylase domain"/>
    <property type="match status" value="1"/>
</dbReference>
<dbReference type="GO" id="GO:0009116">
    <property type="term" value="P:nucleoside metabolic process"/>
    <property type="evidence" value="ECO:0007669"/>
    <property type="project" value="InterPro"/>
</dbReference>
<dbReference type="SUPFAM" id="SSF53167">
    <property type="entry name" value="Purine and uridine phosphorylases"/>
    <property type="match status" value="1"/>
</dbReference>
<dbReference type="GO" id="GO:0019509">
    <property type="term" value="P:L-methionine salvage from methylthioadenosine"/>
    <property type="evidence" value="ECO:0007669"/>
    <property type="project" value="TreeGrafter"/>
</dbReference>
<dbReference type="CDD" id="cd09010">
    <property type="entry name" value="MTAP_SsMTAPII_like_MTIP"/>
    <property type="match status" value="1"/>
</dbReference>
<sequence>MGGAHENTVAIIGSAEITDWEIYRAADPILIRHEFGATSARKLRDGQNRIILFPRGHEGHKRADFIDHRANLAACRESCVTAIIATCMVGSLCVDLHPGAIIVPDQLIDFHRRIPTTFATTSGYQQLDVTNPYSVRVRNALLVGATRKEIMIDRTTGTYVGMDGPRFETAAESRFLQSAGGTVVGMTSVPEALMALELNIDLGMLAVVVNFAAGLPTADLTSQTMCRNRAAAIKDVESIVMAACRELNA</sequence>
<dbReference type="PANTHER" id="PTHR42679">
    <property type="entry name" value="S-METHYL-5'-THIOADENOSINE PHOSPHORYLASE"/>
    <property type="match status" value="1"/>
</dbReference>
<dbReference type="InterPro" id="IPR035994">
    <property type="entry name" value="Nucleoside_phosphorylase_sf"/>
</dbReference>
<protein>
    <recommendedName>
        <fullName evidence="3">Nucleoside phosphorylase domain-containing protein</fullName>
    </recommendedName>
</protein>
<gene>
    <name evidence="4" type="ORF">BKH32_12500</name>
</gene>
<reference evidence="4 5" key="1">
    <citation type="submission" date="2016-12" db="EMBL/GenBank/DDBJ databases">
        <title>Genomic comparison of strains in the 'Actinomyces naeslundii' group.</title>
        <authorList>
            <person name="Mughal S.R."/>
            <person name="Do T."/>
            <person name="Gilbert S.C."/>
            <person name="Witherden E.A."/>
            <person name="Didelot X."/>
            <person name="Beighton D."/>
        </authorList>
    </citation>
    <scope>NUCLEOTIDE SEQUENCE [LARGE SCALE GENOMIC DNA]</scope>
    <source>
        <strain evidence="4 5">S64C</strain>
    </source>
</reference>
<dbReference type="Pfam" id="PF01048">
    <property type="entry name" value="PNP_UDP_1"/>
    <property type="match status" value="1"/>
</dbReference>
<evidence type="ECO:0000313" key="5">
    <source>
        <dbReference type="Proteomes" id="UP000185736"/>
    </source>
</evidence>
<dbReference type="InterPro" id="IPR010044">
    <property type="entry name" value="MTAP"/>
</dbReference>
<dbReference type="PANTHER" id="PTHR42679:SF2">
    <property type="entry name" value="S-METHYL-5'-THIOADENOSINE PHOSPHORYLASE"/>
    <property type="match status" value="1"/>
</dbReference>
<keyword evidence="2" id="KW-0808">Transferase</keyword>
<dbReference type="RefSeq" id="WP_075250328.1">
    <property type="nucleotide sequence ID" value="NZ_MSGO01000071.1"/>
</dbReference>
<proteinExistence type="predicted"/>
<dbReference type="GO" id="GO:0017061">
    <property type="term" value="F:S-methyl-5-thioadenosine phosphorylase activity"/>
    <property type="evidence" value="ECO:0007669"/>
    <property type="project" value="InterPro"/>
</dbReference>
<dbReference type="Proteomes" id="UP000185736">
    <property type="component" value="Unassembled WGS sequence"/>
</dbReference>
<comment type="caution">
    <text evidence="4">The sequence shown here is derived from an EMBL/GenBank/DDBJ whole genome shotgun (WGS) entry which is preliminary data.</text>
</comment>
<organism evidence="4 5">
    <name type="scientific">Actinomyces oris</name>
    <dbReference type="NCBI Taxonomy" id="544580"/>
    <lineage>
        <taxon>Bacteria</taxon>
        <taxon>Bacillati</taxon>
        <taxon>Actinomycetota</taxon>
        <taxon>Actinomycetes</taxon>
        <taxon>Actinomycetales</taxon>
        <taxon>Actinomycetaceae</taxon>
        <taxon>Actinomyces</taxon>
    </lineage>
</organism>
<dbReference type="InterPro" id="IPR000845">
    <property type="entry name" value="Nucleoside_phosphorylase_d"/>
</dbReference>
<evidence type="ECO:0000256" key="2">
    <source>
        <dbReference type="ARBA" id="ARBA00022679"/>
    </source>
</evidence>
<accession>A0A1Q8HX16</accession>
<evidence type="ECO:0000256" key="1">
    <source>
        <dbReference type="ARBA" id="ARBA00022676"/>
    </source>
</evidence>
<evidence type="ECO:0000313" key="4">
    <source>
        <dbReference type="EMBL" id="OLL13388.1"/>
    </source>
</evidence>
<evidence type="ECO:0000259" key="3">
    <source>
        <dbReference type="Pfam" id="PF01048"/>
    </source>
</evidence>
<dbReference type="AlphaFoldDB" id="A0A1Q8HX16"/>
<name>A0A1Q8HX16_9ACTO</name>
<dbReference type="EMBL" id="MSGO01000071">
    <property type="protein sequence ID" value="OLL13388.1"/>
    <property type="molecule type" value="Genomic_DNA"/>
</dbReference>
<dbReference type="GO" id="GO:0005829">
    <property type="term" value="C:cytosol"/>
    <property type="evidence" value="ECO:0007669"/>
    <property type="project" value="TreeGrafter"/>
</dbReference>
<feature type="domain" description="Nucleoside phosphorylase" evidence="3">
    <location>
        <begin position="46"/>
        <end position="241"/>
    </location>
</feature>